<evidence type="ECO:0000256" key="2">
    <source>
        <dbReference type="ARBA" id="ARBA00022908"/>
    </source>
</evidence>
<dbReference type="PANTHER" id="PTHR30629">
    <property type="entry name" value="PROPHAGE INTEGRASE"/>
    <property type="match status" value="1"/>
</dbReference>
<dbReference type="InterPro" id="IPR038488">
    <property type="entry name" value="Integrase_DNA-bd_sf"/>
</dbReference>
<dbReference type="Pfam" id="PF22022">
    <property type="entry name" value="Phage_int_M"/>
    <property type="match status" value="1"/>
</dbReference>
<dbReference type="PANTHER" id="PTHR30629:SF2">
    <property type="entry name" value="PROPHAGE INTEGRASE INTS-RELATED"/>
    <property type="match status" value="1"/>
</dbReference>
<dbReference type="Gene3D" id="1.10.150.130">
    <property type="match status" value="1"/>
</dbReference>
<dbReference type="Pfam" id="PF13356">
    <property type="entry name" value="Arm-DNA-bind_3"/>
    <property type="match status" value="1"/>
</dbReference>
<dbReference type="GO" id="GO:0003677">
    <property type="term" value="F:DNA binding"/>
    <property type="evidence" value="ECO:0007669"/>
    <property type="project" value="UniProtKB-UniRule"/>
</dbReference>
<dbReference type="InterPro" id="IPR013762">
    <property type="entry name" value="Integrase-like_cat_sf"/>
</dbReference>
<dbReference type="GO" id="GO:0006310">
    <property type="term" value="P:DNA recombination"/>
    <property type="evidence" value="ECO:0007669"/>
    <property type="project" value="UniProtKB-KW"/>
</dbReference>
<dbReference type="Gene3D" id="1.10.443.10">
    <property type="entry name" value="Intergrase catalytic core"/>
    <property type="match status" value="1"/>
</dbReference>
<evidence type="ECO:0000256" key="3">
    <source>
        <dbReference type="ARBA" id="ARBA00023125"/>
    </source>
</evidence>
<dbReference type="Gene3D" id="3.30.160.390">
    <property type="entry name" value="Integrase, DNA-binding domain"/>
    <property type="match status" value="1"/>
</dbReference>
<dbReference type="Pfam" id="PF00589">
    <property type="entry name" value="Phage_integrase"/>
    <property type="match status" value="1"/>
</dbReference>
<keyword evidence="2" id="KW-0229">DNA integration</keyword>
<dbReference type="InterPro" id="IPR044068">
    <property type="entry name" value="CB"/>
</dbReference>
<dbReference type="PROSITE" id="PS51898">
    <property type="entry name" value="TYR_RECOMBINASE"/>
    <property type="match status" value="1"/>
</dbReference>
<dbReference type="PROSITE" id="PS51900">
    <property type="entry name" value="CB"/>
    <property type="match status" value="1"/>
</dbReference>
<dbReference type="SUPFAM" id="SSF56349">
    <property type="entry name" value="DNA breaking-rejoining enzymes"/>
    <property type="match status" value="1"/>
</dbReference>
<evidence type="ECO:0000313" key="9">
    <source>
        <dbReference type="Proteomes" id="UP000564677"/>
    </source>
</evidence>
<evidence type="ECO:0000256" key="5">
    <source>
        <dbReference type="PROSITE-ProRule" id="PRU01248"/>
    </source>
</evidence>
<keyword evidence="9" id="KW-1185">Reference proteome</keyword>
<dbReference type="Proteomes" id="UP000564677">
    <property type="component" value="Unassembled WGS sequence"/>
</dbReference>
<comment type="caution">
    <text evidence="8">The sequence shown here is derived from an EMBL/GenBank/DDBJ whole genome shotgun (WGS) entry which is preliminary data.</text>
</comment>
<reference evidence="8 9" key="1">
    <citation type="submission" date="2020-03" db="EMBL/GenBank/DDBJ databases">
        <title>Genomic Encyclopedia of Type Strains, Phase IV (KMG-IV): sequencing the most valuable type-strain genomes for metagenomic binning, comparative biology and taxonomic classification.</title>
        <authorList>
            <person name="Goeker M."/>
        </authorList>
    </citation>
    <scope>NUCLEOTIDE SEQUENCE [LARGE SCALE GENOMIC DNA]</scope>
    <source>
        <strain evidence="8 9">DSM 4733</strain>
    </source>
</reference>
<dbReference type="GO" id="GO:0015074">
    <property type="term" value="P:DNA integration"/>
    <property type="evidence" value="ECO:0007669"/>
    <property type="project" value="UniProtKB-KW"/>
</dbReference>
<dbReference type="InterPro" id="IPR053876">
    <property type="entry name" value="Phage_int_M"/>
</dbReference>
<evidence type="ECO:0000259" key="6">
    <source>
        <dbReference type="PROSITE" id="PS51898"/>
    </source>
</evidence>
<comment type="similarity">
    <text evidence="1">Belongs to the 'phage' integrase family.</text>
</comment>
<keyword evidence="3 5" id="KW-0238">DNA-binding</keyword>
<evidence type="ECO:0000256" key="4">
    <source>
        <dbReference type="ARBA" id="ARBA00023172"/>
    </source>
</evidence>
<dbReference type="CDD" id="cd00801">
    <property type="entry name" value="INT_P4_C"/>
    <property type="match status" value="1"/>
</dbReference>
<dbReference type="InterPro" id="IPR011010">
    <property type="entry name" value="DNA_brk_join_enz"/>
</dbReference>
<dbReference type="InterPro" id="IPR002104">
    <property type="entry name" value="Integrase_catalytic"/>
</dbReference>
<dbReference type="InterPro" id="IPR025166">
    <property type="entry name" value="Integrase_DNA_bind_dom"/>
</dbReference>
<accession>A0A7X5V3G0</accession>
<proteinExistence type="inferred from homology"/>
<dbReference type="EMBL" id="JAASQV010000005">
    <property type="protein sequence ID" value="NIJ67131.1"/>
    <property type="molecule type" value="Genomic_DNA"/>
</dbReference>
<organism evidence="8 9">
    <name type="scientific">Sphingomonas leidyi</name>
    <dbReference type="NCBI Taxonomy" id="68569"/>
    <lineage>
        <taxon>Bacteria</taxon>
        <taxon>Pseudomonadati</taxon>
        <taxon>Pseudomonadota</taxon>
        <taxon>Alphaproteobacteria</taxon>
        <taxon>Sphingomonadales</taxon>
        <taxon>Sphingomonadaceae</taxon>
        <taxon>Sphingomonas</taxon>
    </lineage>
</organism>
<gene>
    <name evidence="8" type="ORF">FHR20_004109</name>
</gene>
<dbReference type="AlphaFoldDB" id="A0A7X5V3G0"/>
<keyword evidence="4" id="KW-0233">DNA recombination</keyword>
<feature type="domain" description="Core-binding (CB)" evidence="7">
    <location>
        <begin position="141"/>
        <end position="222"/>
    </location>
</feature>
<protein>
    <submittedName>
        <fullName evidence="8">Integrase</fullName>
    </submittedName>
</protein>
<sequence length="463" mass="53507">MAGEAAFFRISFPAKFGRVRRHTTSFGGINRQWIRPFSDGDTTMALTALAIRNAQPRAKPYKLSDERSLFLLVMPNGAKYWRLRYRFLDMQKTLALGVWPEVSLAEARDKRDSARKMIADGVDPMVEKKRRKLRAQIDTNITFKGVAEEWFVKITREERAEVTLSKVRWLLEKVYPFLGHLPLHEIEVQEVLAVLRKIEATGRYESARRMRSVISRVFRYGIATGRAKIDVARDLRGAIIVPKTKHFAAITRPKEVGKLLRDIEDCPGYAVTRLALRMTPHVFVRPGELRRAEWSEFDLERAVWSIPAEKMKMRWPHQVPLSRQVLDLLDEIRPLTGHSPYVFPASHTWKRPMSENTVTFALRRMGYSGSEMTAHGFRAMAATLLNEMGLWNPDAIERQLAHMENNGVRRAYARGQYWEERVRMMQHWSDYLDQLRDGGDTDKVPGDGKVVTVDFARRGARSR</sequence>
<evidence type="ECO:0000259" key="7">
    <source>
        <dbReference type="PROSITE" id="PS51900"/>
    </source>
</evidence>
<dbReference type="InterPro" id="IPR010998">
    <property type="entry name" value="Integrase_recombinase_N"/>
</dbReference>
<evidence type="ECO:0000256" key="1">
    <source>
        <dbReference type="ARBA" id="ARBA00008857"/>
    </source>
</evidence>
<feature type="domain" description="Tyr recombinase" evidence="6">
    <location>
        <begin position="245"/>
        <end position="425"/>
    </location>
</feature>
<evidence type="ECO:0000313" key="8">
    <source>
        <dbReference type="EMBL" id="NIJ67131.1"/>
    </source>
</evidence>
<name>A0A7X5V3G0_9SPHN</name>
<dbReference type="InterPro" id="IPR050808">
    <property type="entry name" value="Phage_Integrase"/>
</dbReference>